<dbReference type="Proteomes" id="UP000305948">
    <property type="component" value="Unassembled WGS sequence"/>
</dbReference>
<protein>
    <submittedName>
        <fullName evidence="1">Uncharacterized protein</fullName>
    </submittedName>
</protein>
<name>A0A5C3MYB5_9AGAM</name>
<evidence type="ECO:0000313" key="1">
    <source>
        <dbReference type="EMBL" id="TFK49882.1"/>
    </source>
</evidence>
<keyword evidence="2" id="KW-1185">Reference proteome</keyword>
<sequence length="225" mass="24906">MLRIFSDASSRLSETLRCSVFGWPFFLWSTLTSAHIGTFRKPFCVSPGRLANDCQRLSRKLGLVSIPLPLGSPSGSSLPSFTGIGHLTFTDPLTSSCRPVTHRRPIVTISRRHPQMASSLPVRVTCRPFRRPRGRPRIVPSARLACAVSPGALYLSVTLYISLLWRHNPARRPSRQPSVSIRACPSARSLLQLSSTSCSCSRRCLDAATLLRHHLPHQRSGKARC</sequence>
<dbReference type="EMBL" id="ML213515">
    <property type="protein sequence ID" value="TFK49882.1"/>
    <property type="molecule type" value="Genomic_DNA"/>
</dbReference>
<gene>
    <name evidence="1" type="ORF">OE88DRAFT_394361</name>
</gene>
<proteinExistence type="predicted"/>
<dbReference type="AlphaFoldDB" id="A0A5C3MYB5"/>
<reference evidence="1 2" key="1">
    <citation type="journal article" date="2019" name="Nat. Ecol. Evol.">
        <title>Megaphylogeny resolves global patterns of mushroom evolution.</title>
        <authorList>
            <person name="Varga T."/>
            <person name="Krizsan K."/>
            <person name="Foldi C."/>
            <person name="Dima B."/>
            <person name="Sanchez-Garcia M."/>
            <person name="Sanchez-Ramirez S."/>
            <person name="Szollosi G.J."/>
            <person name="Szarkandi J.G."/>
            <person name="Papp V."/>
            <person name="Albert L."/>
            <person name="Andreopoulos W."/>
            <person name="Angelini C."/>
            <person name="Antonin V."/>
            <person name="Barry K.W."/>
            <person name="Bougher N.L."/>
            <person name="Buchanan P."/>
            <person name="Buyck B."/>
            <person name="Bense V."/>
            <person name="Catcheside P."/>
            <person name="Chovatia M."/>
            <person name="Cooper J."/>
            <person name="Damon W."/>
            <person name="Desjardin D."/>
            <person name="Finy P."/>
            <person name="Geml J."/>
            <person name="Haridas S."/>
            <person name="Hughes K."/>
            <person name="Justo A."/>
            <person name="Karasinski D."/>
            <person name="Kautmanova I."/>
            <person name="Kiss B."/>
            <person name="Kocsube S."/>
            <person name="Kotiranta H."/>
            <person name="LaButti K.M."/>
            <person name="Lechner B.E."/>
            <person name="Liimatainen K."/>
            <person name="Lipzen A."/>
            <person name="Lukacs Z."/>
            <person name="Mihaltcheva S."/>
            <person name="Morgado L.N."/>
            <person name="Niskanen T."/>
            <person name="Noordeloos M.E."/>
            <person name="Ohm R.A."/>
            <person name="Ortiz-Santana B."/>
            <person name="Ovrebo C."/>
            <person name="Racz N."/>
            <person name="Riley R."/>
            <person name="Savchenko A."/>
            <person name="Shiryaev A."/>
            <person name="Soop K."/>
            <person name="Spirin V."/>
            <person name="Szebenyi C."/>
            <person name="Tomsovsky M."/>
            <person name="Tulloss R.E."/>
            <person name="Uehling J."/>
            <person name="Grigoriev I.V."/>
            <person name="Vagvolgyi C."/>
            <person name="Papp T."/>
            <person name="Martin F.M."/>
            <person name="Miettinen O."/>
            <person name="Hibbett D.S."/>
            <person name="Nagy L.G."/>
        </authorList>
    </citation>
    <scope>NUCLEOTIDE SEQUENCE [LARGE SCALE GENOMIC DNA]</scope>
    <source>
        <strain evidence="1 2">OMC1185</strain>
    </source>
</reference>
<evidence type="ECO:0000313" key="2">
    <source>
        <dbReference type="Proteomes" id="UP000305948"/>
    </source>
</evidence>
<accession>A0A5C3MYB5</accession>
<organism evidence="1 2">
    <name type="scientific">Heliocybe sulcata</name>
    <dbReference type="NCBI Taxonomy" id="5364"/>
    <lineage>
        <taxon>Eukaryota</taxon>
        <taxon>Fungi</taxon>
        <taxon>Dikarya</taxon>
        <taxon>Basidiomycota</taxon>
        <taxon>Agaricomycotina</taxon>
        <taxon>Agaricomycetes</taxon>
        <taxon>Gloeophyllales</taxon>
        <taxon>Gloeophyllaceae</taxon>
        <taxon>Heliocybe</taxon>
    </lineage>
</organism>